<dbReference type="AlphaFoldDB" id="A0ABD5S693"/>
<feature type="domain" description="Molybdopterin oxidoreductase" evidence="4">
    <location>
        <begin position="24"/>
        <end position="204"/>
    </location>
</feature>
<accession>A0ABD5S693</accession>
<protein>
    <submittedName>
        <fullName evidence="5">Molybdopterin oxidoreductase family protein</fullName>
    </submittedName>
</protein>
<keyword evidence="6" id="KW-1185">Reference proteome</keyword>
<evidence type="ECO:0000256" key="2">
    <source>
        <dbReference type="ARBA" id="ARBA00023004"/>
    </source>
</evidence>
<feature type="non-terminal residue" evidence="5">
    <location>
        <position position="230"/>
    </location>
</feature>
<comment type="caution">
    <text evidence="5">The sequence shown here is derived from an EMBL/GenBank/DDBJ whole genome shotgun (WGS) entry which is preliminary data.</text>
</comment>
<keyword evidence="1" id="KW-0479">Metal-binding</keyword>
<evidence type="ECO:0000259" key="4">
    <source>
        <dbReference type="Pfam" id="PF00384"/>
    </source>
</evidence>
<dbReference type="InterPro" id="IPR050123">
    <property type="entry name" value="Prok_molybdopt-oxidoreductase"/>
</dbReference>
<dbReference type="Gene3D" id="3.30.200.210">
    <property type="match status" value="1"/>
</dbReference>
<feature type="non-terminal residue" evidence="5">
    <location>
        <position position="1"/>
    </location>
</feature>
<keyword evidence="2" id="KW-0408">Iron</keyword>
<evidence type="ECO:0000256" key="1">
    <source>
        <dbReference type="ARBA" id="ARBA00022723"/>
    </source>
</evidence>
<dbReference type="SUPFAM" id="SSF53706">
    <property type="entry name" value="Formate dehydrogenase/DMSO reductase, domains 1-3"/>
    <property type="match status" value="1"/>
</dbReference>
<name>A0ABD5S693_9EURY</name>
<dbReference type="InterPro" id="IPR006656">
    <property type="entry name" value="Mopterin_OxRdtase"/>
</dbReference>
<dbReference type="GO" id="GO:0051536">
    <property type="term" value="F:iron-sulfur cluster binding"/>
    <property type="evidence" value="ECO:0007669"/>
    <property type="project" value="UniProtKB-KW"/>
</dbReference>
<gene>
    <name evidence="5" type="ORF">ACFQE1_20035</name>
</gene>
<proteinExistence type="predicted"/>
<dbReference type="PANTHER" id="PTHR43105">
    <property type="entry name" value="RESPIRATORY NITRATE REDUCTASE"/>
    <property type="match status" value="1"/>
</dbReference>
<dbReference type="Gene3D" id="3.40.228.10">
    <property type="entry name" value="Dimethylsulfoxide Reductase, domain 2"/>
    <property type="match status" value="1"/>
</dbReference>
<evidence type="ECO:0000313" key="6">
    <source>
        <dbReference type="Proteomes" id="UP001596328"/>
    </source>
</evidence>
<evidence type="ECO:0000256" key="3">
    <source>
        <dbReference type="ARBA" id="ARBA00023014"/>
    </source>
</evidence>
<dbReference type="PANTHER" id="PTHR43105:SF10">
    <property type="entry name" value="NADH-QUINONE OXIDOREDUCTASE SUBUNIT G"/>
    <property type="match status" value="1"/>
</dbReference>
<keyword evidence="3" id="KW-0411">Iron-sulfur</keyword>
<dbReference type="GO" id="GO:0046872">
    <property type="term" value="F:metal ion binding"/>
    <property type="evidence" value="ECO:0007669"/>
    <property type="project" value="UniProtKB-KW"/>
</dbReference>
<dbReference type="Pfam" id="PF00384">
    <property type="entry name" value="Molybdopterin"/>
    <property type="match status" value="1"/>
</dbReference>
<sequence>AVNRRGELCPKGVAAYDVVDDDERLTAPQVRNPETGDLEPASWADALDRVVEEFDDVHREFGPDALAFFASSNCTNEENYVLQKLARVLGTNNVDNCARLCHASTVAAMGARFGAGAMTNTLDDVGEADVFLVCGANPVEQHPVIFSSYLYPAVKRGTKLVVVDPRETGTARRADLHLPVRPGYDIPVLNALCAVVLDEGLEDDAFLDERVVPGSLDALRDHLDGVDVDA</sequence>
<organism evidence="5 6">
    <name type="scientific">Halobium palmae</name>
    <dbReference type="NCBI Taxonomy" id="1776492"/>
    <lineage>
        <taxon>Archaea</taxon>
        <taxon>Methanobacteriati</taxon>
        <taxon>Methanobacteriota</taxon>
        <taxon>Stenosarchaea group</taxon>
        <taxon>Halobacteria</taxon>
        <taxon>Halobacteriales</taxon>
        <taxon>Haloferacaceae</taxon>
        <taxon>Halobium</taxon>
    </lineage>
</organism>
<evidence type="ECO:0000313" key="5">
    <source>
        <dbReference type="EMBL" id="MFC6726613.1"/>
    </source>
</evidence>
<dbReference type="EMBL" id="JBHSWU010001257">
    <property type="protein sequence ID" value="MFC6726613.1"/>
    <property type="molecule type" value="Genomic_DNA"/>
</dbReference>
<dbReference type="Proteomes" id="UP001596328">
    <property type="component" value="Unassembled WGS sequence"/>
</dbReference>
<reference evidence="5 6" key="1">
    <citation type="journal article" date="2019" name="Int. J. Syst. Evol. Microbiol.">
        <title>The Global Catalogue of Microorganisms (GCM) 10K type strain sequencing project: providing services to taxonomists for standard genome sequencing and annotation.</title>
        <authorList>
            <consortium name="The Broad Institute Genomics Platform"/>
            <consortium name="The Broad Institute Genome Sequencing Center for Infectious Disease"/>
            <person name="Wu L."/>
            <person name="Ma J."/>
        </authorList>
    </citation>
    <scope>NUCLEOTIDE SEQUENCE [LARGE SCALE GENOMIC DNA]</scope>
    <source>
        <strain evidence="5 6">NBRC 111368</strain>
    </source>
</reference>